<evidence type="ECO:0000256" key="11">
    <source>
        <dbReference type="PIRSR" id="PIRSR000495-1"/>
    </source>
</evidence>
<evidence type="ECO:0000256" key="6">
    <source>
        <dbReference type="ARBA" id="ARBA00023102"/>
    </source>
</evidence>
<accession>A0A9D2BVC9</accession>
<dbReference type="NCBIfam" id="TIGR01855">
    <property type="entry name" value="IMP_synth_hisH"/>
    <property type="match status" value="1"/>
</dbReference>
<dbReference type="EC" id="4.3.2.10" evidence="10"/>
<dbReference type="Proteomes" id="UP000886751">
    <property type="component" value="Unassembled WGS sequence"/>
</dbReference>
<sequence length="205" mass="21942">MIAIVDYGVGNLFSLTSSVQSLGAQVCVTSRAGDLRAASHILLPGVGAFADAMARLTATGLVPVLKEQAQRKPLLGICLGMQLLFAQSYEYGTHAGLGLIPGDVCPLADDLRDPALKVPHIGWNALDIAPGRETDPLFRYVHSGEYVYYVHSYYAKHCAASTLATSDYSIPVTGAVRNGFVYGTQFHPEKSGDTGLRLLKAFLEL</sequence>
<evidence type="ECO:0000256" key="4">
    <source>
        <dbReference type="ARBA" id="ARBA00022801"/>
    </source>
</evidence>
<feature type="active site" description="Nucleophile" evidence="10 11">
    <location>
        <position position="78"/>
    </location>
</feature>
<evidence type="ECO:0000256" key="3">
    <source>
        <dbReference type="ARBA" id="ARBA00022605"/>
    </source>
</evidence>
<comment type="function">
    <text evidence="10">IGPS catalyzes the conversion of PRFAR and glutamine to IGP, AICAR and glutamate. The HisH subunit catalyzes the hydrolysis of glutamine to glutamate and ammonia as part of the synthesis of IGP and AICAR. The resulting ammonia molecule is channeled to the active site of HisF.</text>
</comment>
<comment type="catalytic activity">
    <reaction evidence="8 10">
        <text>5-[(5-phospho-1-deoxy-D-ribulos-1-ylimino)methylamino]-1-(5-phospho-beta-D-ribosyl)imidazole-4-carboxamide + L-glutamine = D-erythro-1-(imidazol-4-yl)glycerol 3-phosphate + 5-amino-1-(5-phospho-beta-D-ribosyl)imidazole-4-carboxamide + L-glutamate + H(+)</text>
        <dbReference type="Rhea" id="RHEA:24793"/>
        <dbReference type="ChEBI" id="CHEBI:15378"/>
        <dbReference type="ChEBI" id="CHEBI:29985"/>
        <dbReference type="ChEBI" id="CHEBI:58278"/>
        <dbReference type="ChEBI" id="CHEBI:58359"/>
        <dbReference type="ChEBI" id="CHEBI:58475"/>
        <dbReference type="ChEBI" id="CHEBI:58525"/>
        <dbReference type="EC" id="4.3.2.10"/>
    </reaction>
</comment>
<dbReference type="InterPro" id="IPR017926">
    <property type="entry name" value="GATASE"/>
</dbReference>
<dbReference type="AlphaFoldDB" id="A0A9D2BVC9"/>
<dbReference type="PANTHER" id="PTHR42701:SF1">
    <property type="entry name" value="IMIDAZOLE GLYCEROL PHOSPHATE SYNTHASE SUBUNIT HISH"/>
    <property type="match status" value="1"/>
</dbReference>
<dbReference type="GO" id="GO:0005737">
    <property type="term" value="C:cytoplasm"/>
    <property type="evidence" value="ECO:0007669"/>
    <property type="project" value="UniProtKB-SubCell"/>
</dbReference>
<reference evidence="13" key="1">
    <citation type="journal article" date="2021" name="PeerJ">
        <title>Extensive microbial diversity within the chicken gut microbiome revealed by metagenomics and culture.</title>
        <authorList>
            <person name="Gilroy R."/>
            <person name="Ravi A."/>
            <person name="Getino M."/>
            <person name="Pursley I."/>
            <person name="Horton D.L."/>
            <person name="Alikhan N.F."/>
            <person name="Baker D."/>
            <person name="Gharbi K."/>
            <person name="Hall N."/>
            <person name="Watson M."/>
            <person name="Adriaenssens E.M."/>
            <person name="Foster-Nyarko E."/>
            <person name="Jarju S."/>
            <person name="Secka A."/>
            <person name="Antonio M."/>
            <person name="Oren A."/>
            <person name="Chaudhuri R.R."/>
            <person name="La Ragione R."/>
            <person name="Hildebrand F."/>
            <person name="Pallen M.J."/>
        </authorList>
    </citation>
    <scope>NUCLEOTIDE SEQUENCE</scope>
    <source>
        <strain evidence="13">ChiHecec2B26-7398</strain>
    </source>
</reference>
<dbReference type="SUPFAM" id="SSF52317">
    <property type="entry name" value="Class I glutamine amidotransferase-like"/>
    <property type="match status" value="1"/>
</dbReference>
<dbReference type="EC" id="3.5.1.2" evidence="10"/>
<keyword evidence="3 10" id="KW-0028">Amino-acid biosynthesis</keyword>
<reference evidence="13" key="2">
    <citation type="submission" date="2021-04" db="EMBL/GenBank/DDBJ databases">
        <authorList>
            <person name="Gilroy R."/>
        </authorList>
    </citation>
    <scope>NUCLEOTIDE SEQUENCE</scope>
    <source>
        <strain evidence="13">ChiHecec2B26-7398</strain>
    </source>
</reference>
<evidence type="ECO:0000256" key="5">
    <source>
        <dbReference type="ARBA" id="ARBA00022962"/>
    </source>
</evidence>
<evidence type="ECO:0000256" key="9">
    <source>
        <dbReference type="ARBA" id="ARBA00049534"/>
    </source>
</evidence>
<keyword evidence="10" id="KW-0963">Cytoplasm</keyword>
<proteinExistence type="inferred from homology"/>
<comment type="pathway">
    <text evidence="1 10">Amino-acid biosynthesis; L-histidine biosynthesis; L-histidine from 5-phospho-alpha-D-ribose 1-diphosphate: step 5/9.</text>
</comment>
<dbReference type="Pfam" id="PF00117">
    <property type="entry name" value="GATase"/>
    <property type="match status" value="1"/>
</dbReference>
<feature type="active site" evidence="10 11">
    <location>
        <position position="187"/>
    </location>
</feature>
<name>A0A9D2BVC9_9FIRM</name>
<dbReference type="Gene3D" id="3.40.50.880">
    <property type="match status" value="1"/>
</dbReference>
<dbReference type="InterPro" id="IPR010139">
    <property type="entry name" value="Imidazole-glycPsynth_HisH"/>
</dbReference>
<dbReference type="PROSITE" id="PS51273">
    <property type="entry name" value="GATASE_TYPE_1"/>
    <property type="match status" value="1"/>
</dbReference>
<comment type="subunit">
    <text evidence="2 10">Heterodimer of HisH and HisF.</text>
</comment>
<dbReference type="CDD" id="cd01748">
    <property type="entry name" value="GATase1_IGP_Synthase"/>
    <property type="match status" value="1"/>
</dbReference>
<protein>
    <recommendedName>
        <fullName evidence="10">Imidazole glycerol phosphate synthase subunit HisH</fullName>
        <ecNumber evidence="10">4.3.2.10</ecNumber>
    </recommendedName>
    <alternativeName>
        <fullName evidence="10">IGP synthase glutaminase subunit</fullName>
        <ecNumber evidence="10">3.5.1.2</ecNumber>
    </alternativeName>
    <alternativeName>
        <fullName evidence="10">IGP synthase subunit HisH</fullName>
    </alternativeName>
    <alternativeName>
        <fullName evidence="10">ImGP synthase subunit HisH</fullName>
        <shortName evidence="10">IGPS subunit HisH</shortName>
    </alternativeName>
</protein>
<evidence type="ECO:0000313" key="14">
    <source>
        <dbReference type="Proteomes" id="UP000886751"/>
    </source>
</evidence>
<dbReference type="GO" id="GO:0004359">
    <property type="term" value="F:glutaminase activity"/>
    <property type="evidence" value="ECO:0007669"/>
    <property type="project" value="UniProtKB-EC"/>
</dbReference>
<dbReference type="GO" id="GO:0000107">
    <property type="term" value="F:imidazoleglycerol-phosphate synthase activity"/>
    <property type="evidence" value="ECO:0007669"/>
    <property type="project" value="UniProtKB-UniRule"/>
</dbReference>
<comment type="caution">
    <text evidence="13">The sequence shown here is derived from an EMBL/GenBank/DDBJ whole genome shotgun (WGS) entry which is preliminary data.</text>
</comment>
<evidence type="ECO:0000256" key="8">
    <source>
        <dbReference type="ARBA" id="ARBA00047838"/>
    </source>
</evidence>
<keyword evidence="7 10" id="KW-0456">Lyase</keyword>
<evidence type="ECO:0000313" key="13">
    <source>
        <dbReference type="EMBL" id="HIX94942.1"/>
    </source>
</evidence>
<evidence type="ECO:0000256" key="2">
    <source>
        <dbReference type="ARBA" id="ARBA00011152"/>
    </source>
</evidence>
<evidence type="ECO:0000256" key="10">
    <source>
        <dbReference type="HAMAP-Rule" id="MF_00278"/>
    </source>
</evidence>
<evidence type="ECO:0000259" key="12">
    <source>
        <dbReference type="Pfam" id="PF00117"/>
    </source>
</evidence>
<gene>
    <name evidence="10 13" type="primary">hisH</name>
    <name evidence="13" type="ORF">H9846_05750</name>
</gene>
<dbReference type="PIRSF" id="PIRSF000495">
    <property type="entry name" value="Amidotransf_hisH"/>
    <property type="match status" value="1"/>
</dbReference>
<keyword evidence="5 10" id="KW-0315">Glutamine amidotransferase</keyword>
<evidence type="ECO:0000256" key="1">
    <source>
        <dbReference type="ARBA" id="ARBA00005091"/>
    </source>
</evidence>
<dbReference type="PANTHER" id="PTHR42701">
    <property type="entry name" value="IMIDAZOLE GLYCEROL PHOSPHATE SYNTHASE SUBUNIT HISH"/>
    <property type="match status" value="1"/>
</dbReference>
<dbReference type="GO" id="GO:0000105">
    <property type="term" value="P:L-histidine biosynthetic process"/>
    <property type="evidence" value="ECO:0007669"/>
    <property type="project" value="UniProtKB-UniRule"/>
</dbReference>
<comment type="subcellular location">
    <subcellularLocation>
        <location evidence="10">Cytoplasm</location>
    </subcellularLocation>
</comment>
<feature type="active site" evidence="10 11">
    <location>
        <position position="189"/>
    </location>
</feature>
<keyword evidence="6 10" id="KW-0368">Histidine biosynthesis</keyword>
<feature type="domain" description="Glutamine amidotransferase" evidence="12">
    <location>
        <begin position="4"/>
        <end position="202"/>
    </location>
</feature>
<dbReference type="GO" id="GO:0016829">
    <property type="term" value="F:lyase activity"/>
    <property type="evidence" value="ECO:0007669"/>
    <property type="project" value="UniProtKB-KW"/>
</dbReference>
<keyword evidence="4 10" id="KW-0378">Hydrolase</keyword>
<dbReference type="HAMAP" id="MF_00278">
    <property type="entry name" value="HisH"/>
    <property type="match status" value="1"/>
</dbReference>
<organism evidence="13 14">
    <name type="scientific">Candidatus Gemmiger excrementipullorum</name>
    <dbReference type="NCBI Taxonomy" id="2838610"/>
    <lineage>
        <taxon>Bacteria</taxon>
        <taxon>Bacillati</taxon>
        <taxon>Bacillota</taxon>
        <taxon>Clostridia</taxon>
        <taxon>Eubacteriales</taxon>
        <taxon>Gemmiger</taxon>
    </lineage>
</organism>
<evidence type="ECO:0000256" key="7">
    <source>
        <dbReference type="ARBA" id="ARBA00023239"/>
    </source>
</evidence>
<dbReference type="EMBL" id="DXEI01000084">
    <property type="protein sequence ID" value="HIX94942.1"/>
    <property type="molecule type" value="Genomic_DNA"/>
</dbReference>
<comment type="catalytic activity">
    <reaction evidence="9 10">
        <text>L-glutamine + H2O = L-glutamate + NH4(+)</text>
        <dbReference type="Rhea" id="RHEA:15889"/>
        <dbReference type="ChEBI" id="CHEBI:15377"/>
        <dbReference type="ChEBI" id="CHEBI:28938"/>
        <dbReference type="ChEBI" id="CHEBI:29985"/>
        <dbReference type="ChEBI" id="CHEBI:58359"/>
        <dbReference type="EC" id="3.5.1.2"/>
    </reaction>
</comment>
<dbReference type="InterPro" id="IPR029062">
    <property type="entry name" value="Class_I_gatase-like"/>
</dbReference>